<sequence length="65" mass="7009">MTMGKQKTVDKVLTAEDIVRAMQAGNLTIAQAQQLYNGVMPIGDYKGVAAILDLDLLVKQPLVHA</sequence>
<organism evidence="1">
    <name type="scientific">marine sediment metagenome</name>
    <dbReference type="NCBI Taxonomy" id="412755"/>
    <lineage>
        <taxon>unclassified sequences</taxon>
        <taxon>metagenomes</taxon>
        <taxon>ecological metagenomes</taxon>
    </lineage>
</organism>
<name>X1R6M4_9ZZZZ</name>
<reference evidence="1" key="1">
    <citation type="journal article" date="2014" name="Front. Microbiol.">
        <title>High frequency of phylogenetically diverse reductive dehalogenase-homologous genes in deep subseafloor sedimentary metagenomes.</title>
        <authorList>
            <person name="Kawai M."/>
            <person name="Futagami T."/>
            <person name="Toyoda A."/>
            <person name="Takaki Y."/>
            <person name="Nishi S."/>
            <person name="Hori S."/>
            <person name="Arai W."/>
            <person name="Tsubouchi T."/>
            <person name="Morono Y."/>
            <person name="Uchiyama I."/>
            <person name="Ito T."/>
            <person name="Fujiyama A."/>
            <person name="Inagaki F."/>
            <person name="Takami H."/>
        </authorList>
    </citation>
    <scope>NUCLEOTIDE SEQUENCE</scope>
    <source>
        <strain evidence="1">Expedition CK06-06</strain>
    </source>
</reference>
<evidence type="ECO:0000313" key="1">
    <source>
        <dbReference type="EMBL" id="GAI58785.1"/>
    </source>
</evidence>
<proteinExistence type="predicted"/>
<accession>X1R6M4</accession>
<comment type="caution">
    <text evidence="1">The sequence shown here is derived from an EMBL/GenBank/DDBJ whole genome shotgun (WGS) entry which is preliminary data.</text>
</comment>
<protein>
    <submittedName>
        <fullName evidence="1">Uncharacterized protein</fullName>
    </submittedName>
</protein>
<gene>
    <name evidence="1" type="ORF">S06H3_53960</name>
</gene>
<feature type="non-terminal residue" evidence="1">
    <location>
        <position position="65"/>
    </location>
</feature>
<dbReference type="EMBL" id="BARV01034458">
    <property type="protein sequence ID" value="GAI58785.1"/>
    <property type="molecule type" value="Genomic_DNA"/>
</dbReference>
<dbReference type="AlphaFoldDB" id="X1R6M4"/>